<feature type="compositionally biased region" description="Low complexity" evidence="1">
    <location>
        <begin position="88"/>
        <end position="101"/>
    </location>
</feature>
<sequence length="123" mass="13646">MRDLDRLEQIANESLREYLSHFLEVKSLVHNADSVQAAGSFVRDLQPRSMLSDHLLLNLSYDMADVQKKSEGVFRVLESRQKMPKASTTITTAPAQTPAPQGVKRPTLDQGLTLKQEAPTQGG</sequence>
<dbReference type="AlphaFoldDB" id="A0A2P5BNQ1"/>
<organism evidence="2 3">
    <name type="scientific">Parasponia andersonii</name>
    <name type="common">Sponia andersonii</name>
    <dbReference type="NCBI Taxonomy" id="3476"/>
    <lineage>
        <taxon>Eukaryota</taxon>
        <taxon>Viridiplantae</taxon>
        <taxon>Streptophyta</taxon>
        <taxon>Embryophyta</taxon>
        <taxon>Tracheophyta</taxon>
        <taxon>Spermatophyta</taxon>
        <taxon>Magnoliopsida</taxon>
        <taxon>eudicotyledons</taxon>
        <taxon>Gunneridae</taxon>
        <taxon>Pentapetalae</taxon>
        <taxon>rosids</taxon>
        <taxon>fabids</taxon>
        <taxon>Rosales</taxon>
        <taxon>Cannabaceae</taxon>
        <taxon>Parasponia</taxon>
    </lineage>
</organism>
<gene>
    <name evidence="2" type="ORF">PanWU01x14_222930</name>
</gene>
<keyword evidence="3" id="KW-1185">Reference proteome</keyword>
<accession>A0A2P5BNQ1</accession>
<dbReference type="Proteomes" id="UP000237105">
    <property type="component" value="Unassembled WGS sequence"/>
</dbReference>
<evidence type="ECO:0000256" key="1">
    <source>
        <dbReference type="SAM" id="MobiDB-lite"/>
    </source>
</evidence>
<evidence type="ECO:0000313" key="3">
    <source>
        <dbReference type="Proteomes" id="UP000237105"/>
    </source>
</evidence>
<dbReference type="EMBL" id="JXTB01000245">
    <property type="protein sequence ID" value="PON50428.1"/>
    <property type="molecule type" value="Genomic_DNA"/>
</dbReference>
<comment type="caution">
    <text evidence="2">The sequence shown here is derived from an EMBL/GenBank/DDBJ whole genome shotgun (WGS) entry which is preliminary data.</text>
</comment>
<evidence type="ECO:0000313" key="2">
    <source>
        <dbReference type="EMBL" id="PON50428.1"/>
    </source>
</evidence>
<feature type="region of interest" description="Disordered" evidence="1">
    <location>
        <begin position="81"/>
        <end position="123"/>
    </location>
</feature>
<proteinExistence type="predicted"/>
<name>A0A2P5BNQ1_PARAD</name>
<reference evidence="3" key="1">
    <citation type="submission" date="2016-06" db="EMBL/GenBank/DDBJ databases">
        <title>Parallel loss of symbiosis genes in relatives of nitrogen-fixing non-legume Parasponia.</title>
        <authorList>
            <person name="Van Velzen R."/>
            <person name="Holmer R."/>
            <person name="Bu F."/>
            <person name="Rutten L."/>
            <person name="Van Zeijl A."/>
            <person name="Liu W."/>
            <person name="Santuari L."/>
            <person name="Cao Q."/>
            <person name="Sharma T."/>
            <person name="Shen D."/>
            <person name="Roswanjaya Y."/>
            <person name="Wardhani T."/>
            <person name="Kalhor M.S."/>
            <person name="Jansen J."/>
            <person name="Van den Hoogen J."/>
            <person name="Gungor B."/>
            <person name="Hartog M."/>
            <person name="Hontelez J."/>
            <person name="Verver J."/>
            <person name="Yang W.-C."/>
            <person name="Schijlen E."/>
            <person name="Repin R."/>
            <person name="Schilthuizen M."/>
            <person name="Schranz E."/>
            <person name="Heidstra R."/>
            <person name="Miyata K."/>
            <person name="Fedorova E."/>
            <person name="Kohlen W."/>
            <person name="Bisseling T."/>
            <person name="Smit S."/>
            <person name="Geurts R."/>
        </authorList>
    </citation>
    <scope>NUCLEOTIDE SEQUENCE [LARGE SCALE GENOMIC DNA]</scope>
    <source>
        <strain evidence="3">cv. WU1-14</strain>
    </source>
</reference>
<protein>
    <submittedName>
        <fullName evidence="2">Uncharacterized protein</fullName>
    </submittedName>
</protein>